<dbReference type="STRING" id="1121939.L861_14655"/>
<organism evidence="10 11">
    <name type="scientific">Litchfieldella anticariensis (strain DSM 16096 / CECT 5854 / CIP 108499 / LMG 22089 / FP35)</name>
    <name type="common">Halomonas anticariensis</name>
    <dbReference type="NCBI Taxonomy" id="1121939"/>
    <lineage>
        <taxon>Bacteria</taxon>
        <taxon>Pseudomonadati</taxon>
        <taxon>Pseudomonadota</taxon>
        <taxon>Gammaproteobacteria</taxon>
        <taxon>Oceanospirillales</taxon>
        <taxon>Halomonadaceae</taxon>
        <taxon>Litchfieldella</taxon>
    </lineage>
</organism>
<feature type="transmembrane region" description="Helical" evidence="8">
    <location>
        <begin position="367"/>
        <end position="392"/>
    </location>
</feature>
<dbReference type="GO" id="GO:0005886">
    <property type="term" value="C:plasma membrane"/>
    <property type="evidence" value="ECO:0007669"/>
    <property type="project" value="UniProtKB-SubCell"/>
</dbReference>
<gene>
    <name evidence="10" type="ORF">L861_14655</name>
</gene>
<dbReference type="EMBL" id="ASTJ01000043">
    <property type="protein sequence ID" value="EPC00167.1"/>
    <property type="molecule type" value="Genomic_DNA"/>
</dbReference>
<dbReference type="eggNOG" id="COG1459">
    <property type="taxonomic scope" value="Bacteria"/>
</dbReference>
<dbReference type="Pfam" id="PF00482">
    <property type="entry name" value="T2SSF"/>
    <property type="match status" value="2"/>
</dbReference>
<evidence type="ECO:0000256" key="4">
    <source>
        <dbReference type="ARBA" id="ARBA00022519"/>
    </source>
</evidence>
<protein>
    <recommendedName>
        <fullName evidence="9">Type II secretion system protein GspF domain-containing protein</fullName>
    </recommendedName>
</protein>
<dbReference type="PANTHER" id="PTHR30012">
    <property type="entry name" value="GENERAL SECRETION PATHWAY PROTEIN"/>
    <property type="match status" value="1"/>
</dbReference>
<feature type="transmembrane region" description="Helical" evidence="8">
    <location>
        <begin position="168"/>
        <end position="189"/>
    </location>
</feature>
<name>S2KD92_LITA3</name>
<dbReference type="Proteomes" id="UP000014463">
    <property type="component" value="Unassembled WGS sequence"/>
</dbReference>
<feature type="transmembrane region" description="Helical" evidence="8">
    <location>
        <begin position="196"/>
        <end position="215"/>
    </location>
</feature>
<comment type="similarity">
    <text evidence="2">Belongs to the GSP F family.</text>
</comment>
<dbReference type="Gene3D" id="1.20.81.30">
    <property type="entry name" value="Type II secretion system (T2SS), domain F"/>
    <property type="match status" value="2"/>
</dbReference>
<comment type="caution">
    <text evidence="10">The sequence shown here is derived from an EMBL/GenBank/DDBJ whole genome shotgun (WGS) entry which is preliminary data.</text>
</comment>
<dbReference type="GO" id="GO:0015628">
    <property type="term" value="P:protein secretion by the type II secretion system"/>
    <property type="evidence" value="ECO:0007669"/>
    <property type="project" value="TreeGrafter"/>
</dbReference>
<dbReference type="PRINTS" id="PR00812">
    <property type="entry name" value="BCTERIALGSPF"/>
</dbReference>
<evidence type="ECO:0000256" key="7">
    <source>
        <dbReference type="ARBA" id="ARBA00023136"/>
    </source>
</evidence>
<proteinExistence type="inferred from homology"/>
<dbReference type="FunFam" id="1.20.81.30:FF:000001">
    <property type="entry name" value="Type II secretion system protein F"/>
    <property type="match status" value="1"/>
</dbReference>
<keyword evidence="3" id="KW-1003">Cell membrane</keyword>
<sequence length="401" mass="44119">MPLFAYRAMSLSGERKQGTLEANSAQEVVAYLQERDLMVVDVSDGTGAGGWRRWLQRPAMTGAERILWTQQLQTLLTAGQPLDRALGLLAEQARHEPAKRLIERLRERVKGGTALSTALAEEHGTFPPFYIGLVRAGEMSGRLEGSLTQLHAYMERAQSLRSEVSNALIYPAFLLVGVLGSLALLLSYVVPQFVPIFADLGVPIPLITQAILLLGELLRDYGLLLLALPVCTLWLMERRLRQPEVRLRWQRRWLTSRPLGPFLQRLHAARLARTLGTLLQNGVALDQALVLTREVSRNAAICEALSMAAGRVKDGALLSAALAESRLLPILAIQMIQVGEEAGRLDEMLLKAAALFDIEIKRGLERFMAALTPCLTLIMTLLVAVIMLSILLPLTSLTSGI</sequence>
<dbReference type="InterPro" id="IPR018076">
    <property type="entry name" value="T2SS_GspF_dom"/>
</dbReference>
<evidence type="ECO:0000313" key="10">
    <source>
        <dbReference type="EMBL" id="EPC00167.1"/>
    </source>
</evidence>
<evidence type="ECO:0000256" key="1">
    <source>
        <dbReference type="ARBA" id="ARBA00004429"/>
    </source>
</evidence>
<dbReference type="InterPro" id="IPR042094">
    <property type="entry name" value="T2SS_GspF_sf"/>
</dbReference>
<dbReference type="PANTHER" id="PTHR30012:SF7">
    <property type="entry name" value="PROTEIN TRANSPORT PROTEIN HOFC HOMOLOG"/>
    <property type="match status" value="1"/>
</dbReference>
<reference evidence="10 11" key="1">
    <citation type="journal article" date="2013" name="Genome Announc.">
        <title>Draft genome sequence of the moderately halophilic gammaproteobacterium Halomonas anticariensis FP35.</title>
        <authorList>
            <person name="Tahrioui A."/>
            <person name="Quesada E."/>
            <person name="Llamas I."/>
        </authorList>
    </citation>
    <scope>NUCLEOTIDE SEQUENCE [LARGE SCALE GENOMIC DNA]</scope>
    <source>
        <strain evidence="11">DSM 16096 / CECT 5854 / LMG 22089 / FP35</strain>
    </source>
</reference>
<dbReference type="RefSeq" id="WP_016418941.1">
    <property type="nucleotide sequence ID" value="NZ_KE332395.1"/>
</dbReference>
<evidence type="ECO:0000256" key="8">
    <source>
        <dbReference type="SAM" id="Phobius"/>
    </source>
</evidence>
<dbReference type="AlphaFoldDB" id="S2KD92"/>
<dbReference type="OrthoDB" id="9805682at2"/>
<feature type="domain" description="Type II secretion system protein GspF" evidence="9">
    <location>
        <begin position="68"/>
        <end position="191"/>
    </location>
</feature>
<evidence type="ECO:0000256" key="6">
    <source>
        <dbReference type="ARBA" id="ARBA00022989"/>
    </source>
</evidence>
<keyword evidence="4" id="KW-0997">Cell inner membrane</keyword>
<evidence type="ECO:0000259" key="9">
    <source>
        <dbReference type="Pfam" id="PF00482"/>
    </source>
</evidence>
<feature type="domain" description="Type II secretion system protein GspF" evidence="9">
    <location>
        <begin position="272"/>
        <end position="393"/>
    </location>
</feature>
<evidence type="ECO:0000256" key="2">
    <source>
        <dbReference type="ARBA" id="ARBA00005745"/>
    </source>
</evidence>
<keyword evidence="11" id="KW-1185">Reference proteome</keyword>
<evidence type="ECO:0000256" key="3">
    <source>
        <dbReference type="ARBA" id="ARBA00022475"/>
    </source>
</evidence>
<dbReference type="PATRIC" id="fig|1121939.11.peg.4442"/>
<accession>S2KD92</accession>
<keyword evidence="7 8" id="KW-0472">Membrane</keyword>
<dbReference type="InterPro" id="IPR003004">
    <property type="entry name" value="GspF/PilC"/>
</dbReference>
<evidence type="ECO:0000313" key="11">
    <source>
        <dbReference type="Proteomes" id="UP000014463"/>
    </source>
</evidence>
<comment type="subcellular location">
    <subcellularLocation>
        <location evidence="1">Cell inner membrane</location>
        <topology evidence="1">Multi-pass membrane protein</topology>
    </subcellularLocation>
</comment>
<evidence type="ECO:0000256" key="5">
    <source>
        <dbReference type="ARBA" id="ARBA00022692"/>
    </source>
</evidence>
<keyword evidence="6 8" id="KW-1133">Transmembrane helix</keyword>
<keyword evidence="5 8" id="KW-0812">Transmembrane</keyword>